<organism evidence="2 3">
    <name type="scientific">Musa troglodytarum</name>
    <name type="common">fe'i banana</name>
    <dbReference type="NCBI Taxonomy" id="320322"/>
    <lineage>
        <taxon>Eukaryota</taxon>
        <taxon>Viridiplantae</taxon>
        <taxon>Streptophyta</taxon>
        <taxon>Embryophyta</taxon>
        <taxon>Tracheophyta</taxon>
        <taxon>Spermatophyta</taxon>
        <taxon>Magnoliopsida</taxon>
        <taxon>Liliopsida</taxon>
        <taxon>Zingiberales</taxon>
        <taxon>Musaceae</taxon>
        <taxon>Musa</taxon>
    </lineage>
</organism>
<sequence>MSDKKLEETISHATTPGVGDDLKRVPEMSTMIGAQIKRELSAGNVTPGLGAAACALEQLPSLQRETKTATRRTPLEESWKRNSNNKVIILATEVD</sequence>
<keyword evidence="3" id="KW-1185">Reference proteome</keyword>
<reference evidence="2" key="1">
    <citation type="submission" date="2022-05" db="EMBL/GenBank/DDBJ databases">
        <title>The Musa troglodytarum L. genome provides insights into the mechanism of non-climacteric behaviour and enrichment of carotenoids.</title>
        <authorList>
            <person name="Wang J."/>
        </authorList>
    </citation>
    <scope>NUCLEOTIDE SEQUENCE</scope>
    <source>
        <tissue evidence="2">Leaf</tissue>
    </source>
</reference>
<dbReference type="AlphaFoldDB" id="A0A9E7EGM2"/>
<dbReference type="Proteomes" id="UP001055439">
    <property type="component" value="Chromosome 1"/>
</dbReference>
<evidence type="ECO:0000313" key="2">
    <source>
        <dbReference type="EMBL" id="URD75513.1"/>
    </source>
</evidence>
<proteinExistence type="predicted"/>
<dbReference type="EMBL" id="CP097502">
    <property type="protein sequence ID" value="URD75513.1"/>
    <property type="molecule type" value="Genomic_DNA"/>
</dbReference>
<gene>
    <name evidence="2" type="ORF">MUK42_36968</name>
</gene>
<protein>
    <submittedName>
        <fullName evidence="2">Uncharacterized protein</fullName>
    </submittedName>
</protein>
<feature type="compositionally biased region" description="Basic and acidic residues" evidence="1">
    <location>
        <begin position="1"/>
        <end position="10"/>
    </location>
</feature>
<evidence type="ECO:0000313" key="3">
    <source>
        <dbReference type="Proteomes" id="UP001055439"/>
    </source>
</evidence>
<name>A0A9E7EGM2_9LILI</name>
<feature type="region of interest" description="Disordered" evidence="1">
    <location>
        <begin position="1"/>
        <end position="23"/>
    </location>
</feature>
<evidence type="ECO:0000256" key="1">
    <source>
        <dbReference type="SAM" id="MobiDB-lite"/>
    </source>
</evidence>
<accession>A0A9E7EGM2</accession>